<dbReference type="PANTHER" id="PTHR43630:SF2">
    <property type="entry name" value="GLYCOSYLTRANSFERASE"/>
    <property type="match status" value="1"/>
</dbReference>
<evidence type="ECO:0000313" key="3">
    <source>
        <dbReference type="EMBL" id="SUU84789.1"/>
    </source>
</evidence>
<evidence type="ECO:0000259" key="2">
    <source>
        <dbReference type="Pfam" id="PF00535"/>
    </source>
</evidence>
<dbReference type="SUPFAM" id="SSF53448">
    <property type="entry name" value="Nucleotide-diphospho-sugar transferases"/>
    <property type="match status" value="1"/>
</dbReference>
<dbReference type="PANTHER" id="PTHR43630">
    <property type="entry name" value="POLY-BETA-1,6-N-ACETYL-D-GLUCOSAMINE SYNTHASE"/>
    <property type="match status" value="1"/>
</dbReference>
<keyword evidence="3" id="KW-0808">Transferase</keyword>
<protein>
    <submittedName>
        <fullName evidence="3">SPBc2 prophage-derived glycosyltransferase SunS</fullName>
        <ecNumber evidence="3">2.4.1.-</ecNumber>
    </submittedName>
</protein>
<dbReference type="EC" id="2.4.1.-" evidence="3"/>
<dbReference type="GO" id="GO:0016757">
    <property type="term" value="F:glycosyltransferase activity"/>
    <property type="evidence" value="ECO:0007669"/>
    <property type="project" value="UniProtKB-KW"/>
</dbReference>
<reference evidence="3 4" key="1">
    <citation type="submission" date="2018-06" db="EMBL/GenBank/DDBJ databases">
        <authorList>
            <consortium name="Pathogen Informatics"/>
            <person name="Doyle S."/>
        </authorList>
    </citation>
    <scope>NUCLEOTIDE SEQUENCE [LARGE SCALE GENOMIC DNA]</scope>
    <source>
        <strain evidence="3 4">NCTC12722</strain>
    </source>
</reference>
<gene>
    <name evidence="3" type="primary">sunS</name>
    <name evidence="3" type="ORF">NCTC12722_01991</name>
</gene>
<dbReference type="EMBL" id="UIGB01000001">
    <property type="protein sequence ID" value="SUU84789.1"/>
    <property type="molecule type" value="Genomic_DNA"/>
</dbReference>
<dbReference type="AlphaFoldDB" id="A0A380W817"/>
<evidence type="ECO:0000256" key="1">
    <source>
        <dbReference type="ARBA" id="ARBA00038494"/>
    </source>
</evidence>
<dbReference type="Proteomes" id="UP000254343">
    <property type="component" value="Unassembled WGS sequence"/>
</dbReference>
<proteinExistence type="inferred from homology"/>
<dbReference type="InterPro" id="IPR029044">
    <property type="entry name" value="Nucleotide-diphossugar_trans"/>
</dbReference>
<sequence>MPNDSRSTANRPVSISVAVMTHNETQEFKWLMRALEPVRSIIDEIVVVDDFSDDDFVEAIRSFEKDWPIKFFQRRLNKNFAAQRNFAMAQCQGRLILFPDADELPSKRTLMGLPKLLEWMESHEIDACYLPRLNVVVPGGNLTDPSLIADDNIQFSNWEDQIRILRNLPHLRFVRRVDELLAGIKRAYKFPHTKDFALLHVKTSERIERQKRFYRSIHLAATLSKHWNSIAKRTFRIDRQKIIEADPPI</sequence>
<dbReference type="Gene3D" id="3.90.550.10">
    <property type="entry name" value="Spore Coat Polysaccharide Biosynthesis Protein SpsA, Chain A"/>
    <property type="match status" value="1"/>
</dbReference>
<dbReference type="InterPro" id="IPR001173">
    <property type="entry name" value="Glyco_trans_2-like"/>
</dbReference>
<keyword evidence="3" id="KW-0328">Glycosyltransferase</keyword>
<feature type="domain" description="Glycosyltransferase 2-like" evidence="2">
    <location>
        <begin position="16"/>
        <end position="139"/>
    </location>
</feature>
<accession>A0A380W817</accession>
<organism evidence="3 4">
    <name type="scientific">Afipia felis</name>
    <name type="common">Cat scratch disease bacillus</name>
    <dbReference type="NCBI Taxonomy" id="1035"/>
    <lineage>
        <taxon>Bacteria</taxon>
        <taxon>Pseudomonadati</taxon>
        <taxon>Pseudomonadota</taxon>
        <taxon>Alphaproteobacteria</taxon>
        <taxon>Hyphomicrobiales</taxon>
        <taxon>Nitrobacteraceae</taxon>
        <taxon>Afipia</taxon>
    </lineage>
</organism>
<evidence type="ECO:0000313" key="4">
    <source>
        <dbReference type="Proteomes" id="UP000254343"/>
    </source>
</evidence>
<dbReference type="Pfam" id="PF00535">
    <property type="entry name" value="Glycos_transf_2"/>
    <property type="match status" value="1"/>
</dbReference>
<name>A0A380W817_AFIFE</name>
<dbReference type="OrthoDB" id="7549339at2"/>
<comment type="similarity">
    <text evidence="1">Belongs to the glycosyltransferase 2 family. WaaE/KdtX subfamily.</text>
</comment>